<evidence type="ECO:0000313" key="1">
    <source>
        <dbReference type="EMBL" id="BAW17599.1"/>
    </source>
</evidence>
<dbReference type="SUPFAM" id="SSF53254">
    <property type="entry name" value="Phosphoglycerate mutase-like"/>
    <property type="match status" value="1"/>
</dbReference>
<dbReference type="AlphaFoldDB" id="A0AAD1C8T9"/>
<evidence type="ECO:0008006" key="3">
    <source>
        <dbReference type="Google" id="ProtNLM"/>
    </source>
</evidence>
<proteinExistence type="predicted"/>
<sequence length="180" mass="19410">MTFSKAFSSDSGRTIQTMGIVLEELGLTGHIPYAFDKRIREWCFGSFDGAYGGNFFHGVIPRVLDVEDYKKLSLQELADGLVEVDTAGWSETWEQLSGHILEGFAAIAKDVESSGGGNALVVSHSMTIGTFACLIDPSIILNPGVQNGSVTVIEYENGKITIQTLGDLSYRQVGAKILEG</sequence>
<organism evidence="1 2">
    <name type="scientific">Streptococcus intermedius</name>
    <dbReference type="NCBI Taxonomy" id="1338"/>
    <lineage>
        <taxon>Bacteria</taxon>
        <taxon>Bacillati</taxon>
        <taxon>Bacillota</taxon>
        <taxon>Bacilli</taxon>
        <taxon>Lactobacillales</taxon>
        <taxon>Streptococcaceae</taxon>
        <taxon>Streptococcus</taxon>
        <taxon>Streptococcus anginosus group</taxon>
    </lineage>
</organism>
<dbReference type="Proteomes" id="UP000217792">
    <property type="component" value="Chromosome"/>
</dbReference>
<evidence type="ECO:0000313" key="2">
    <source>
        <dbReference type="Proteomes" id="UP000217792"/>
    </source>
</evidence>
<dbReference type="Gene3D" id="3.40.50.1240">
    <property type="entry name" value="Phosphoglycerate mutase-like"/>
    <property type="match status" value="1"/>
</dbReference>
<dbReference type="CDD" id="cd07067">
    <property type="entry name" value="HP_PGM_like"/>
    <property type="match status" value="1"/>
</dbReference>
<dbReference type="Pfam" id="PF00300">
    <property type="entry name" value="His_Phos_1"/>
    <property type="match status" value="2"/>
</dbReference>
<dbReference type="InterPro" id="IPR029033">
    <property type="entry name" value="His_PPase_superfam"/>
</dbReference>
<dbReference type="InterPro" id="IPR013078">
    <property type="entry name" value="His_Pase_superF_clade-1"/>
</dbReference>
<accession>A0AAD1C8T9</accession>
<name>A0AAD1C8T9_STRIT</name>
<gene>
    <name evidence="1" type="ORF">SITYG_16200</name>
</gene>
<reference evidence="1 2" key="1">
    <citation type="journal article" date="2017" name="Infect. Immun.">
        <title>Characterization of the Pathogenicity of Streptococcus intermedius TYG1620 Isolated from a Human Brain Abscess Based on the Complete Genome Sequence with Transcriptome Analysis and Transposon Mutagenesis in a Murine Subcutaneous Abscess Model.</title>
        <authorList>
            <person name="Hasegawa N."/>
            <person name="Sekizuka T."/>
            <person name="Sugi Y."/>
            <person name="Kawakami N."/>
            <person name="Ogasawara Y."/>
            <person name="Kato K."/>
            <person name="Yamashita A."/>
            <person name="Takeuchi F."/>
            <person name="Kuroda M."/>
        </authorList>
    </citation>
    <scope>NUCLEOTIDE SEQUENCE [LARGE SCALE GENOMIC DNA]</scope>
    <source>
        <strain evidence="1 2">TYG1620</strain>
    </source>
</reference>
<dbReference type="EMBL" id="AP014880">
    <property type="protein sequence ID" value="BAW17599.1"/>
    <property type="molecule type" value="Genomic_DNA"/>
</dbReference>
<protein>
    <recommendedName>
        <fullName evidence="3">Phosphoglycerate mutase</fullName>
    </recommendedName>
</protein>